<evidence type="ECO:0000313" key="2">
    <source>
        <dbReference type="EMBL" id="KAF5666648.1"/>
    </source>
</evidence>
<feature type="signal peptide" evidence="1">
    <location>
        <begin position="1"/>
        <end position="19"/>
    </location>
</feature>
<dbReference type="Proteomes" id="UP000567885">
    <property type="component" value="Unassembled WGS sequence"/>
</dbReference>
<proteinExistence type="predicted"/>
<feature type="chain" id="PRO_5034134508" evidence="1">
    <location>
        <begin position="20"/>
        <end position="147"/>
    </location>
</feature>
<sequence length="147" mass="16760">MQTKNCSTTLLTVLPAIQAFTFTGPDPSKPIDINQEVVITWSGSIPDNLSQKLDFSWYSEPNQLNSLGSDISQLVDDIYLSDHVYKFRFHNSKKMLISFAKELATGKLFSFQAVFTDQEDNEVVYWSQNYTLTGLHKKWNAQAELDL</sequence>
<comment type="caution">
    <text evidence="2">The sequence shown here is derived from an EMBL/GenBank/DDBJ whole genome shotgun (WGS) entry which is preliminary data.</text>
</comment>
<dbReference type="EMBL" id="JAAGWQ010000107">
    <property type="protein sequence ID" value="KAF5666648.1"/>
    <property type="molecule type" value="Genomic_DNA"/>
</dbReference>
<dbReference type="OrthoDB" id="5043844at2759"/>
<evidence type="ECO:0000256" key="1">
    <source>
        <dbReference type="SAM" id="SignalP"/>
    </source>
</evidence>
<organism evidence="2 3">
    <name type="scientific">Fusarium heterosporum</name>
    <dbReference type="NCBI Taxonomy" id="42747"/>
    <lineage>
        <taxon>Eukaryota</taxon>
        <taxon>Fungi</taxon>
        <taxon>Dikarya</taxon>
        <taxon>Ascomycota</taxon>
        <taxon>Pezizomycotina</taxon>
        <taxon>Sordariomycetes</taxon>
        <taxon>Hypocreomycetidae</taxon>
        <taxon>Hypocreales</taxon>
        <taxon>Nectriaceae</taxon>
        <taxon>Fusarium</taxon>
        <taxon>Fusarium heterosporum species complex</taxon>
    </lineage>
</organism>
<keyword evidence="3" id="KW-1185">Reference proteome</keyword>
<protein>
    <submittedName>
        <fullName evidence="2">Uncharacterized protein</fullName>
    </submittedName>
</protein>
<evidence type="ECO:0000313" key="3">
    <source>
        <dbReference type="Proteomes" id="UP000567885"/>
    </source>
</evidence>
<dbReference type="AlphaFoldDB" id="A0A8H5WQJ0"/>
<reference evidence="2 3" key="1">
    <citation type="submission" date="2020-05" db="EMBL/GenBank/DDBJ databases">
        <title>Identification and distribution of gene clusters putatively required for synthesis of sphingolipid metabolism inhibitors in phylogenetically diverse species of the filamentous fungus Fusarium.</title>
        <authorList>
            <person name="Kim H.-S."/>
            <person name="Busman M."/>
            <person name="Brown D.W."/>
            <person name="Divon H."/>
            <person name="Uhlig S."/>
            <person name="Proctor R.H."/>
        </authorList>
    </citation>
    <scope>NUCLEOTIDE SEQUENCE [LARGE SCALE GENOMIC DNA]</scope>
    <source>
        <strain evidence="2 3">NRRL 20693</strain>
    </source>
</reference>
<name>A0A8H5WQJ0_FUSHE</name>
<keyword evidence="1" id="KW-0732">Signal</keyword>
<accession>A0A8H5WQJ0</accession>
<gene>
    <name evidence="2" type="ORF">FHETE_6147</name>
</gene>